<keyword evidence="2" id="KW-0676">Redox-active center</keyword>
<reference evidence="4 5" key="1">
    <citation type="submission" date="2024-02" db="EMBL/GenBank/DDBJ databases">
        <authorList>
            <person name="Chen Y."/>
            <person name="Shah S."/>
            <person name="Dougan E. K."/>
            <person name="Thang M."/>
            <person name="Chan C."/>
        </authorList>
    </citation>
    <scope>NUCLEOTIDE SEQUENCE [LARGE SCALE GENOMIC DNA]</scope>
</reference>
<dbReference type="CDD" id="cd03419">
    <property type="entry name" value="GRX_GRXh_1_2_like"/>
    <property type="match status" value="1"/>
</dbReference>
<keyword evidence="1" id="KW-1015">Disulfide bond</keyword>
<gene>
    <name evidence="4" type="ORF">SCF082_LOCUS32105</name>
</gene>
<dbReference type="PROSITE" id="PS00195">
    <property type="entry name" value="GLUTAREDOXIN_1"/>
    <property type="match status" value="1"/>
</dbReference>
<dbReference type="Gene3D" id="3.30.160.20">
    <property type="match status" value="1"/>
</dbReference>
<evidence type="ECO:0000256" key="2">
    <source>
        <dbReference type="ARBA" id="ARBA00023284"/>
    </source>
</evidence>
<dbReference type="InterPro" id="IPR011767">
    <property type="entry name" value="GLR_AS"/>
</dbReference>
<dbReference type="Proteomes" id="UP001642464">
    <property type="component" value="Unassembled WGS sequence"/>
</dbReference>
<dbReference type="Pfam" id="PF00462">
    <property type="entry name" value="Glutaredoxin"/>
    <property type="match status" value="1"/>
</dbReference>
<feature type="domain" description="Glutaredoxin" evidence="3">
    <location>
        <begin position="388"/>
        <end position="451"/>
    </location>
</feature>
<evidence type="ECO:0000259" key="3">
    <source>
        <dbReference type="Pfam" id="PF00462"/>
    </source>
</evidence>
<dbReference type="SUPFAM" id="SSF52833">
    <property type="entry name" value="Thioredoxin-like"/>
    <property type="match status" value="1"/>
</dbReference>
<evidence type="ECO:0000256" key="1">
    <source>
        <dbReference type="ARBA" id="ARBA00023157"/>
    </source>
</evidence>
<evidence type="ECO:0000313" key="4">
    <source>
        <dbReference type="EMBL" id="CAK9061228.1"/>
    </source>
</evidence>
<sequence>MVEMEEDNEGMDSKTRLNQFCQRYCLRPVTRKDILYSTTKFGNKQYQSIVRLNCMESQEYAGELCEAPKDAEKSAAQQALKAFQAVIASLPAGKPVKKKPPPSELDEVNKQIADAENPALTDKVKLNALCMRIAKRPLEKGETIYETQQLGVGKNPSGYQATVRLPCLPEDWAMKLFAGEVCQNKQAAEQSAAGIALKALEEDQALCALAEEKVPKKPSEKEGKKAKGKSWKGWWVSKGGPDLPRELVSEAPVAATVLEWKGSFGEALPTFGTSCCLEAENSEKSTELHSALWALLATGLTEPNCLVIQLVLPPLWESGIQNDVQLQDEDRVDYMESPFGQAMGFLAKALSESPLNDAKIAFAKMQAGDYDEAAAEKKLEDYIAGSKVVMFSFAKCPFCIKAKKELTDMGVPFTALDLDQMDQEGKELRAELAKKTKRTSMPNIFIAGEGIGGCNDGPGLMTLKKEGKLEPMLKAAGAL</sequence>
<organism evidence="4 5">
    <name type="scientific">Durusdinium trenchii</name>
    <dbReference type="NCBI Taxonomy" id="1381693"/>
    <lineage>
        <taxon>Eukaryota</taxon>
        <taxon>Sar</taxon>
        <taxon>Alveolata</taxon>
        <taxon>Dinophyceae</taxon>
        <taxon>Suessiales</taxon>
        <taxon>Symbiodiniaceae</taxon>
        <taxon>Durusdinium</taxon>
    </lineage>
</organism>
<dbReference type="InterPro" id="IPR036249">
    <property type="entry name" value="Thioredoxin-like_sf"/>
</dbReference>
<comment type="caution">
    <text evidence="4">The sequence shown here is derived from an EMBL/GenBank/DDBJ whole genome shotgun (WGS) entry which is preliminary data.</text>
</comment>
<dbReference type="PRINTS" id="PR00160">
    <property type="entry name" value="GLUTAREDOXIN"/>
</dbReference>
<dbReference type="PANTHER" id="PTHR45694">
    <property type="entry name" value="GLUTAREDOXIN 2"/>
    <property type="match status" value="1"/>
</dbReference>
<dbReference type="PROSITE" id="PS51354">
    <property type="entry name" value="GLUTAREDOXIN_2"/>
    <property type="match status" value="1"/>
</dbReference>
<protein>
    <submittedName>
        <fullName evidence="4">Glutaredoxin-C6 (Glutaredoxin-C2 homolog 1)</fullName>
    </submittedName>
</protein>
<dbReference type="InterPro" id="IPR014025">
    <property type="entry name" value="Glutaredoxin_subgr"/>
</dbReference>
<evidence type="ECO:0000313" key="5">
    <source>
        <dbReference type="Proteomes" id="UP001642464"/>
    </source>
</evidence>
<accession>A0ABP0NBQ4</accession>
<dbReference type="PANTHER" id="PTHR45694:SF18">
    <property type="entry name" value="GLUTAREDOXIN-1-RELATED"/>
    <property type="match status" value="1"/>
</dbReference>
<dbReference type="EMBL" id="CAXAMM010027657">
    <property type="protein sequence ID" value="CAK9061228.1"/>
    <property type="molecule type" value="Genomic_DNA"/>
</dbReference>
<dbReference type="Gene3D" id="3.40.30.10">
    <property type="entry name" value="Glutaredoxin"/>
    <property type="match status" value="1"/>
</dbReference>
<name>A0ABP0NBQ4_9DINO</name>
<dbReference type="SUPFAM" id="SSF54768">
    <property type="entry name" value="dsRNA-binding domain-like"/>
    <property type="match status" value="1"/>
</dbReference>
<proteinExistence type="predicted"/>
<keyword evidence="5" id="KW-1185">Reference proteome</keyword>
<dbReference type="InterPro" id="IPR002109">
    <property type="entry name" value="Glutaredoxin"/>
</dbReference>